<sequence>MFSTGQVVRCCVKSSSALPMSSTRSPKRLLDLTLDPAHVNANMPKDQLPSNCAIVGCIKSIEDRGYVVEMGIKDTLAFMPFQETQSVSHIQATFQSFKVLIPFEHCESAPEVYAKGSTHTVCVISIDFVSKEVYASLLSYLVSISPDSLIEKVLQVGTRLNDAIIERTTNHSVYLRTPSANNARVVLQKNQAFDETPPKKWTAALSKEMPLTCRVIDLNLFDNVAIVTRKTEILTATFLSISDVKAGAKVTATVRKFDKGGVVVRIGGKLRGLIPYMHLSDVAIKKPEDRFKRGDKIKCRVLVVNKEDGKLLLTAKKSLLSSELPILGSAKMRRAWSKLLDERKTRQEPMLVLAFVVHVSEKGVLVSGVNNVRGWVPKKETFAASSPSITQFFSRGQTLRFRVLRDLTSKVDASKSKKPTSQFLLSQKVDFDAPAQPLKPVETLPVLVGKVYYGVVKRIDETVLVVGLFDSPEVPTACPSSTLADATLPYTHLSDSSSNAALFRKHASALFHQNSLLALAGDVALQLVVLNVTSEFTQVSAKPSLVRAAVLDCKDSDSMEKPEISGFVRTFNQLTIGSQWYGWVAQHKEYGVFIHFPSGLRGLAPIRYLADRRAPPNVDWTSVYPAGATVEAKVVEIGVPEKQRCLVSLRMLDVYADASQQYLESALNFAYRCLRETQWLCEHVNRFKRFSYFAIGDRVRMTISRLESETYFVGTATLIVEETEQQESLPPAPSAPAVVFLPNTVGVECAVGQTYTGVVAMVNLQGDSCSGACLEVSLEPWLARAVEDRCEDLPAMRVKLNQVIPSSVVSIGNGVVVAALKQHALGRMAVLPARRCFNDVLGANSWSLTQSNRVTIRREITEAAPESTHRSLFLCTFNIHDPLTAAATGRKNVVLSSLTEHAAQEGNEVCALPKVLSVLPRVVFIGLKGRVAFFRVHSLDCRSRNVLRVFCRLINAVSTAKAARHFVNSPPPVGTIFKDALVLRPAIEDRVTKRSRGSRLPLTSSLTEISLSVHLLLAHITPNLTSTFTTLKRAPHPPPKARTQRLSRKTEPAVGDLVCAQVLGTGALCWRLLLPGNVRGVLHVTCMSWGRKTGDDDAEKSSPATLMPRAPKQGAWITCRVIDRGEEEKAARSRAQGPPPPTGNLASGTAVVRLDQSEDASNGPARVNPVFYVSTVASDLYAALMSTSFYAYHDMKLHF</sequence>
<dbReference type="SUPFAM" id="SSF50249">
    <property type="entry name" value="Nucleic acid-binding proteins"/>
    <property type="match status" value="4"/>
</dbReference>
<dbReference type="OrthoDB" id="412781at2759"/>
<reference evidence="5" key="1">
    <citation type="submission" date="2016-06" db="UniProtKB">
        <authorList>
            <consortium name="WormBaseParasite"/>
        </authorList>
    </citation>
    <scope>IDENTIFICATION</scope>
</reference>
<dbReference type="InterPro" id="IPR003029">
    <property type="entry name" value="S1_domain"/>
</dbReference>
<name>A0A183T4S5_SCHSO</name>
<dbReference type="PROSITE" id="PS50126">
    <property type="entry name" value="S1"/>
    <property type="match status" value="3"/>
</dbReference>
<evidence type="ECO:0000313" key="5">
    <source>
        <dbReference type="WBParaSite" id="SSLN_0001191601-mRNA-1"/>
    </source>
</evidence>
<dbReference type="PANTHER" id="PTHR23270:SF10">
    <property type="entry name" value="PROTEIN RRP5 HOMOLOG"/>
    <property type="match status" value="1"/>
</dbReference>
<dbReference type="SMART" id="SM00316">
    <property type="entry name" value="S1"/>
    <property type="match status" value="6"/>
</dbReference>
<dbReference type="GO" id="GO:0006364">
    <property type="term" value="P:rRNA processing"/>
    <property type="evidence" value="ECO:0007669"/>
    <property type="project" value="InterPro"/>
</dbReference>
<dbReference type="EMBL" id="UYSU01036561">
    <property type="protein sequence ID" value="VDL97858.1"/>
    <property type="molecule type" value="Genomic_DNA"/>
</dbReference>
<organism evidence="5">
    <name type="scientific">Schistocephalus solidus</name>
    <name type="common">Tapeworm</name>
    <dbReference type="NCBI Taxonomy" id="70667"/>
    <lineage>
        <taxon>Eukaryota</taxon>
        <taxon>Metazoa</taxon>
        <taxon>Spiralia</taxon>
        <taxon>Lophotrochozoa</taxon>
        <taxon>Platyhelminthes</taxon>
        <taxon>Cestoda</taxon>
        <taxon>Eucestoda</taxon>
        <taxon>Diphyllobothriidea</taxon>
        <taxon>Diphyllobothriidae</taxon>
        <taxon>Schistocephalus</taxon>
    </lineage>
</organism>
<dbReference type="Gene3D" id="2.40.50.140">
    <property type="entry name" value="Nucleic acid-binding proteins"/>
    <property type="match status" value="3"/>
</dbReference>
<dbReference type="FunFam" id="2.40.50.140:FF:000103">
    <property type="entry name" value="protein RRP5 homolog"/>
    <property type="match status" value="1"/>
</dbReference>
<evidence type="ECO:0000313" key="3">
    <source>
        <dbReference type="EMBL" id="VDL97858.1"/>
    </source>
</evidence>
<gene>
    <name evidence="3" type="ORF">SSLN_LOCUS11473</name>
</gene>
<dbReference type="PANTHER" id="PTHR23270">
    <property type="entry name" value="PROGRAMMED CELL DEATH PROTEIN 11 PRE-RRNA PROCESSING PROTEIN RRP5"/>
    <property type="match status" value="1"/>
</dbReference>
<dbReference type="GO" id="GO:0032040">
    <property type="term" value="C:small-subunit processome"/>
    <property type="evidence" value="ECO:0007669"/>
    <property type="project" value="TreeGrafter"/>
</dbReference>
<protein>
    <submittedName>
        <fullName evidence="5">Programmed cell death 11</fullName>
    </submittedName>
</protein>
<dbReference type="Proteomes" id="UP000275846">
    <property type="component" value="Unassembled WGS sequence"/>
</dbReference>
<feature type="domain" description="S1 motif" evidence="2">
    <location>
        <begin position="247"/>
        <end position="316"/>
    </location>
</feature>
<reference evidence="3 4" key="2">
    <citation type="submission" date="2018-11" db="EMBL/GenBank/DDBJ databases">
        <authorList>
            <consortium name="Pathogen Informatics"/>
        </authorList>
    </citation>
    <scope>NUCLEOTIDE SEQUENCE [LARGE SCALE GENOMIC DNA]</scope>
    <source>
        <strain evidence="3 4">NST_G2</strain>
    </source>
</reference>
<dbReference type="WBParaSite" id="SSLN_0001191601-mRNA-1">
    <property type="protein sequence ID" value="SSLN_0001191601-mRNA-1"/>
    <property type="gene ID" value="SSLN_0001191601"/>
</dbReference>
<evidence type="ECO:0000313" key="4">
    <source>
        <dbReference type="Proteomes" id="UP000275846"/>
    </source>
</evidence>
<feature type="region of interest" description="Disordered" evidence="1">
    <location>
        <begin position="1127"/>
        <end position="1147"/>
    </location>
</feature>
<dbReference type="STRING" id="70667.A0A183T4S5"/>
<keyword evidence="4" id="KW-1185">Reference proteome</keyword>
<dbReference type="InterPro" id="IPR045209">
    <property type="entry name" value="Rrp5"/>
</dbReference>
<feature type="domain" description="S1 motif" evidence="2">
    <location>
        <begin position="349"/>
        <end position="428"/>
    </location>
</feature>
<dbReference type="GO" id="GO:0003723">
    <property type="term" value="F:RNA binding"/>
    <property type="evidence" value="ECO:0007669"/>
    <property type="project" value="TreeGrafter"/>
</dbReference>
<evidence type="ECO:0000259" key="2">
    <source>
        <dbReference type="PROSITE" id="PS50126"/>
    </source>
</evidence>
<feature type="domain" description="S1 motif" evidence="2">
    <location>
        <begin position="577"/>
        <end position="650"/>
    </location>
</feature>
<accession>A0A183T4S5</accession>
<evidence type="ECO:0000256" key="1">
    <source>
        <dbReference type="SAM" id="MobiDB-lite"/>
    </source>
</evidence>
<dbReference type="Pfam" id="PF00575">
    <property type="entry name" value="S1"/>
    <property type="match status" value="1"/>
</dbReference>
<dbReference type="AlphaFoldDB" id="A0A183T4S5"/>
<proteinExistence type="predicted"/>
<dbReference type="InterPro" id="IPR012340">
    <property type="entry name" value="NA-bd_OB-fold"/>
</dbReference>